<reference evidence="1" key="1">
    <citation type="journal article" date="2023" name="IMA Fungus">
        <title>Comparative genomic study of the Penicillium genus elucidates a diverse pangenome and 15 lateral gene transfer events.</title>
        <authorList>
            <person name="Petersen C."/>
            <person name="Sorensen T."/>
            <person name="Nielsen M.R."/>
            <person name="Sondergaard T.E."/>
            <person name="Sorensen J.L."/>
            <person name="Fitzpatrick D.A."/>
            <person name="Frisvad J.C."/>
            <person name="Nielsen K.L."/>
        </authorList>
    </citation>
    <scope>NUCLEOTIDE SEQUENCE</scope>
    <source>
        <strain evidence="1">IBT 17514</strain>
    </source>
</reference>
<name>A0AAD6HL34_9EURO</name>
<proteinExistence type="predicted"/>
<protein>
    <submittedName>
        <fullName evidence="1">Zinc finger domain protein</fullName>
    </submittedName>
</protein>
<dbReference type="Proteomes" id="UP001215712">
    <property type="component" value="Unassembled WGS sequence"/>
</dbReference>
<dbReference type="AlphaFoldDB" id="A0AAD6HL34"/>
<comment type="caution">
    <text evidence="1">The sequence shown here is derived from an EMBL/GenBank/DDBJ whole genome shotgun (WGS) entry which is preliminary data.</text>
</comment>
<reference evidence="1" key="2">
    <citation type="submission" date="2023-01" db="EMBL/GenBank/DDBJ databases">
        <authorList>
            <person name="Petersen C."/>
        </authorList>
    </citation>
    <scope>NUCLEOTIDE SEQUENCE</scope>
    <source>
        <strain evidence="1">IBT 17514</strain>
    </source>
</reference>
<dbReference type="EMBL" id="JAQJAN010000007">
    <property type="protein sequence ID" value="KAJ5726783.1"/>
    <property type="molecule type" value="Genomic_DNA"/>
</dbReference>
<sequence>MFSGHPSTEWRTPSARNIAKYVAGAAEFLNNVGIFHTSAHSFSPSENYRIERSFYIFQVYCSLFGQSKTPLPFDDQLDKFFKRFAPWENEQFACVHDFLLDELEPAFDEVATHDVKFGDLSIHWAENDNSWLQGYVSCGLKFLEQVTTASTYEERHRLLDNNLSLSSRSLPLIECLLESNGLYPEEPDGLDDQAMVKLRELPSQYNSLDPNPGPAEIWFQAHRGDDSSQYVAAVPHRTSRKVGYVMMDASRKQDMARFDGTEESLAWDTSAHERLPSDIQY</sequence>
<accession>A0AAD6HL34</accession>
<keyword evidence="2" id="KW-1185">Reference proteome</keyword>
<evidence type="ECO:0000313" key="1">
    <source>
        <dbReference type="EMBL" id="KAJ5726783.1"/>
    </source>
</evidence>
<organism evidence="1 2">
    <name type="scientific">Penicillium malachiteum</name>
    <dbReference type="NCBI Taxonomy" id="1324776"/>
    <lineage>
        <taxon>Eukaryota</taxon>
        <taxon>Fungi</taxon>
        <taxon>Dikarya</taxon>
        <taxon>Ascomycota</taxon>
        <taxon>Pezizomycotina</taxon>
        <taxon>Eurotiomycetes</taxon>
        <taxon>Eurotiomycetidae</taxon>
        <taxon>Eurotiales</taxon>
        <taxon>Aspergillaceae</taxon>
        <taxon>Penicillium</taxon>
    </lineage>
</organism>
<gene>
    <name evidence="1" type="ORF">N7493_005810</name>
</gene>
<evidence type="ECO:0000313" key="2">
    <source>
        <dbReference type="Proteomes" id="UP001215712"/>
    </source>
</evidence>